<protein>
    <submittedName>
        <fullName evidence="6">Ubiquinone/menaquinone biosynthesis methyltransferase</fullName>
    </submittedName>
</protein>
<dbReference type="InterPro" id="IPR029063">
    <property type="entry name" value="SAM-dependent_MTases_sf"/>
</dbReference>
<keyword evidence="3" id="KW-0949">S-adenosyl-L-methionine</keyword>
<evidence type="ECO:0000256" key="3">
    <source>
        <dbReference type="ARBA" id="ARBA00022691"/>
    </source>
</evidence>
<evidence type="ECO:0000313" key="7">
    <source>
        <dbReference type="Proteomes" id="UP000625682"/>
    </source>
</evidence>
<organism evidence="6 7">
    <name type="scientific">Streptomyces lacrimifluminis</name>
    <dbReference type="NCBI Taxonomy" id="1500077"/>
    <lineage>
        <taxon>Bacteria</taxon>
        <taxon>Bacillati</taxon>
        <taxon>Actinomycetota</taxon>
        <taxon>Actinomycetes</taxon>
        <taxon>Kitasatosporales</taxon>
        <taxon>Streptomycetaceae</taxon>
        <taxon>Streptomyces</taxon>
    </lineage>
</organism>
<keyword evidence="6" id="KW-0830">Ubiquinone</keyword>
<feature type="region of interest" description="Disordered" evidence="4">
    <location>
        <begin position="254"/>
        <end position="276"/>
    </location>
</feature>
<dbReference type="GO" id="GO:0008168">
    <property type="term" value="F:methyltransferase activity"/>
    <property type="evidence" value="ECO:0007669"/>
    <property type="project" value="UniProtKB-KW"/>
</dbReference>
<reference evidence="6" key="1">
    <citation type="journal article" date="2014" name="Int. J. Syst. Evol. Microbiol.">
        <title>Complete genome sequence of Corynebacterium casei LMG S-19264T (=DSM 44701T), isolated from a smear-ripened cheese.</title>
        <authorList>
            <consortium name="US DOE Joint Genome Institute (JGI-PGF)"/>
            <person name="Walter F."/>
            <person name="Albersmeier A."/>
            <person name="Kalinowski J."/>
            <person name="Ruckert C."/>
        </authorList>
    </citation>
    <scope>NUCLEOTIDE SEQUENCE</scope>
    <source>
        <strain evidence="6">CGMCC 4.7272</strain>
    </source>
</reference>
<feature type="domain" description="Methyltransferase" evidence="5">
    <location>
        <begin position="48"/>
        <end position="143"/>
    </location>
</feature>
<accession>A0A917UKZ7</accession>
<dbReference type="PANTHER" id="PTHR43591">
    <property type="entry name" value="METHYLTRANSFERASE"/>
    <property type="match status" value="1"/>
</dbReference>
<proteinExistence type="predicted"/>
<evidence type="ECO:0000313" key="6">
    <source>
        <dbReference type="EMBL" id="GGJ64802.1"/>
    </source>
</evidence>
<keyword evidence="1 6" id="KW-0489">Methyltransferase</keyword>
<reference evidence="6" key="2">
    <citation type="submission" date="2020-09" db="EMBL/GenBank/DDBJ databases">
        <authorList>
            <person name="Sun Q."/>
            <person name="Zhou Y."/>
        </authorList>
    </citation>
    <scope>NUCLEOTIDE SEQUENCE</scope>
    <source>
        <strain evidence="6">CGMCC 4.7272</strain>
    </source>
</reference>
<evidence type="ECO:0000256" key="4">
    <source>
        <dbReference type="SAM" id="MobiDB-lite"/>
    </source>
</evidence>
<evidence type="ECO:0000256" key="2">
    <source>
        <dbReference type="ARBA" id="ARBA00022679"/>
    </source>
</evidence>
<dbReference type="Proteomes" id="UP000625682">
    <property type="component" value="Unassembled WGS sequence"/>
</dbReference>
<dbReference type="Pfam" id="PF13649">
    <property type="entry name" value="Methyltransf_25"/>
    <property type="match status" value="1"/>
</dbReference>
<dbReference type="Gene3D" id="3.40.50.150">
    <property type="entry name" value="Vaccinia Virus protein VP39"/>
    <property type="match status" value="1"/>
</dbReference>
<dbReference type="InterPro" id="IPR041698">
    <property type="entry name" value="Methyltransf_25"/>
</dbReference>
<dbReference type="AlphaFoldDB" id="A0A917UKZ7"/>
<dbReference type="CDD" id="cd02440">
    <property type="entry name" value="AdoMet_MTases"/>
    <property type="match status" value="1"/>
</dbReference>
<dbReference type="PROSITE" id="PS51608">
    <property type="entry name" value="SAM_MT_UBIE"/>
    <property type="match status" value="1"/>
</dbReference>
<dbReference type="SUPFAM" id="SSF53335">
    <property type="entry name" value="S-adenosyl-L-methionine-dependent methyltransferases"/>
    <property type="match status" value="1"/>
</dbReference>
<dbReference type="GO" id="GO:0032259">
    <property type="term" value="P:methylation"/>
    <property type="evidence" value="ECO:0007669"/>
    <property type="project" value="UniProtKB-KW"/>
</dbReference>
<dbReference type="RefSeq" id="WP_189151648.1">
    <property type="nucleotide sequence ID" value="NZ_BAABER010000042.1"/>
</dbReference>
<name>A0A917UKZ7_9ACTN</name>
<keyword evidence="7" id="KW-1185">Reference proteome</keyword>
<dbReference type="EMBL" id="BMMU01000039">
    <property type="protein sequence ID" value="GGJ64802.1"/>
    <property type="molecule type" value="Genomic_DNA"/>
</dbReference>
<evidence type="ECO:0000259" key="5">
    <source>
        <dbReference type="Pfam" id="PF13649"/>
    </source>
</evidence>
<keyword evidence="2" id="KW-0808">Transferase</keyword>
<evidence type="ECO:0000256" key="1">
    <source>
        <dbReference type="ARBA" id="ARBA00022603"/>
    </source>
</evidence>
<gene>
    <name evidence="6" type="ORF">GCM10012282_72400</name>
</gene>
<comment type="caution">
    <text evidence="6">The sequence shown here is derived from an EMBL/GenBank/DDBJ whole genome shotgun (WGS) entry which is preliminary data.</text>
</comment>
<dbReference type="InterPro" id="IPR004033">
    <property type="entry name" value="UbiE/COQ5_MeTrFase"/>
</dbReference>
<dbReference type="PANTHER" id="PTHR43591:SF24">
    <property type="entry name" value="2-METHOXY-6-POLYPRENYL-1,4-BENZOQUINOL METHYLASE, MITOCHONDRIAL"/>
    <property type="match status" value="1"/>
</dbReference>
<sequence length="276" mass="29149">MADLTGFPLKDNATHTATEHYERYSAPLMAPFVAAALEAVDLFPGAHVLDLACGTGFVARSAAAQVGPTGHVAAVDLLEGMLRIAARKAPRMYPDIEFTQAPADKLPYPDDSFDAVVCQQGLQFFPDLEAALTEAARVTRPGGRFTATAWTPPVDRSPYFAAHFKAVAEHGTPEAEARFAASLSCPADRLTAALTTAGFHDVTTREVTFAVAFPDFADFASGHLAAVPWGQSIEETGGPARFTEAAETIREALAPHTSPDGSATLPFTSTLATATR</sequence>
<feature type="compositionally biased region" description="Polar residues" evidence="4">
    <location>
        <begin position="259"/>
        <end position="276"/>
    </location>
</feature>